<protein>
    <submittedName>
        <fullName evidence="4">Endonuclease/exonuclease/phosphatase family protein</fullName>
    </submittedName>
</protein>
<comment type="caution">
    <text evidence="4">The sequence shown here is derived from an EMBL/GenBank/DDBJ whole genome shotgun (WGS) entry which is preliminary data.</text>
</comment>
<keyword evidence="2" id="KW-0732">Signal</keyword>
<evidence type="ECO:0000256" key="1">
    <source>
        <dbReference type="SAM" id="MobiDB-lite"/>
    </source>
</evidence>
<dbReference type="RefSeq" id="WP_230739676.1">
    <property type="nucleotide sequence ID" value="NZ_JAJNDB010000008.1"/>
</dbReference>
<dbReference type="Proteomes" id="UP001199469">
    <property type="component" value="Unassembled WGS sequence"/>
</dbReference>
<evidence type="ECO:0000256" key="2">
    <source>
        <dbReference type="SAM" id="SignalP"/>
    </source>
</evidence>
<evidence type="ECO:0000313" key="5">
    <source>
        <dbReference type="Proteomes" id="UP001199469"/>
    </source>
</evidence>
<feature type="chain" id="PRO_5047017165" evidence="2">
    <location>
        <begin position="22"/>
        <end position="277"/>
    </location>
</feature>
<dbReference type="InterPro" id="IPR036691">
    <property type="entry name" value="Endo/exonu/phosph_ase_sf"/>
</dbReference>
<dbReference type="InterPro" id="IPR051916">
    <property type="entry name" value="GPI-anchor_lipid_remodeler"/>
</dbReference>
<sequence length="277" mass="29049">MRVPAAAALVVCALAVACAPAPPPESPSDLRVMTWNVLTARYDPADWIGTIAAWRPAVVGLQEICAGEAVALADELRRDRGLPYVAVPGPVRPTPAEDVAPVNAELRHPCHDGAVVSYGLAVLTLLPVTSATTGLYAPDHRDEQRGYQRLTLRAPDGTPLTLYNTHLGLNGVALGQIRDLATRAGAEPAPTVVVGDLNEPQGADPAATAPLRDRFGEVDPDGNLPTSPNDPGNPAAPAREKIDYLFFRGLVSVVPPAVPWVPASDHRPVIGTLGPGR</sequence>
<dbReference type="SUPFAM" id="SSF56219">
    <property type="entry name" value="DNase I-like"/>
    <property type="match status" value="1"/>
</dbReference>
<keyword evidence="4" id="KW-0378">Hydrolase</keyword>
<dbReference type="Gene3D" id="3.60.10.10">
    <property type="entry name" value="Endonuclease/exonuclease/phosphatase"/>
    <property type="match status" value="1"/>
</dbReference>
<dbReference type="PANTHER" id="PTHR14859:SF15">
    <property type="entry name" value="ENDONUCLEASE_EXONUCLEASE_PHOSPHATASE DOMAIN-CONTAINING PROTEIN"/>
    <property type="match status" value="1"/>
</dbReference>
<dbReference type="PROSITE" id="PS51257">
    <property type="entry name" value="PROKAR_LIPOPROTEIN"/>
    <property type="match status" value="1"/>
</dbReference>
<dbReference type="EMBL" id="JAJNDB010000008">
    <property type="protein sequence ID" value="MCD2197557.1"/>
    <property type="molecule type" value="Genomic_DNA"/>
</dbReference>
<keyword evidence="4" id="KW-0255">Endonuclease</keyword>
<feature type="region of interest" description="Disordered" evidence="1">
    <location>
        <begin position="195"/>
        <end position="237"/>
    </location>
</feature>
<dbReference type="GO" id="GO:0004519">
    <property type="term" value="F:endonuclease activity"/>
    <property type="evidence" value="ECO:0007669"/>
    <property type="project" value="UniProtKB-KW"/>
</dbReference>
<keyword evidence="4" id="KW-0540">Nuclease</keyword>
<proteinExistence type="predicted"/>
<feature type="signal peptide" evidence="2">
    <location>
        <begin position="1"/>
        <end position="21"/>
    </location>
</feature>
<dbReference type="Pfam" id="PF03372">
    <property type="entry name" value="Exo_endo_phos"/>
    <property type="match status" value="1"/>
</dbReference>
<organism evidence="4 5">
    <name type="scientific">Actinomycetospora endophytica</name>
    <dbReference type="NCBI Taxonomy" id="2291215"/>
    <lineage>
        <taxon>Bacteria</taxon>
        <taxon>Bacillati</taxon>
        <taxon>Actinomycetota</taxon>
        <taxon>Actinomycetes</taxon>
        <taxon>Pseudonocardiales</taxon>
        <taxon>Pseudonocardiaceae</taxon>
        <taxon>Actinomycetospora</taxon>
    </lineage>
</organism>
<dbReference type="InterPro" id="IPR005135">
    <property type="entry name" value="Endo/exonuclease/phosphatase"/>
</dbReference>
<evidence type="ECO:0000259" key="3">
    <source>
        <dbReference type="Pfam" id="PF03372"/>
    </source>
</evidence>
<accession>A0ABS8PHZ2</accession>
<dbReference type="PANTHER" id="PTHR14859">
    <property type="entry name" value="CALCOFLUOR WHITE HYPERSENSITIVE PROTEIN PRECURSOR"/>
    <property type="match status" value="1"/>
</dbReference>
<keyword evidence="5" id="KW-1185">Reference proteome</keyword>
<evidence type="ECO:0000313" key="4">
    <source>
        <dbReference type="EMBL" id="MCD2197557.1"/>
    </source>
</evidence>
<feature type="domain" description="Endonuclease/exonuclease/phosphatase" evidence="3">
    <location>
        <begin position="33"/>
        <end position="266"/>
    </location>
</feature>
<name>A0ABS8PHZ2_9PSEU</name>
<gene>
    <name evidence="4" type="ORF">LQ327_29725</name>
</gene>
<reference evidence="4 5" key="1">
    <citation type="submission" date="2021-11" db="EMBL/GenBank/DDBJ databases">
        <title>Draft genome sequence of Actinomycetospora sp. SF1 isolated from the rhizosphere soil.</title>
        <authorList>
            <person name="Duangmal K."/>
            <person name="Chantavorakit T."/>
        </authorList>
    </citation>
    <scope>NUCLEOTIDE SEQUENCE [LARGE SCALE GENOMIC DNA]</scope>
    <source>
        <strain evidence="4 5">TBRC 5722</strain>
    </source>
</reference>